<reference evidence="4 5" key="1">
    <citation type="submission" date="2015-09" db="EMBL/GenBank/DDBJ databases">
        <title>Genome announcement of multiple Pseudomonas syringae strains.</title>
        <authorList>
            <person name="Thakur S."/>
            <person name="Wang P.W."/>
            <person name="Gong Y."/>
            <person name="Weir B.S."/>
            <person name="Guttman D.S."/>
        </authorList>
    </citation>
    <scope>NUCLEOTIDE SEQUENCE [LARGE SCALE GENOMIC DNA]</scope>
    <source>
        <strain evidence="4 5">ICMP17524</strain>
    </source>
</reference>
<proteinExistence type="inferred from homology"/>
<dbReference type="InterPro" id="IPR039374">
    <property type="entry name" value="SIP_fam"/>
</dbReference>
<dbReference type="EMBL" id="LJQA01000800">
    <property type="protein sequence ID" value="KPW82778.1"/>
    <property type="molecule type" value="Genomic_DNA"/>
</dbReference>
<dbReference type="InterPro" id="IPR007037">
    <property type="entry name" value="SIP_rossman_dom"/>
</dbReference>
<gene>
    <name evidence="4" type="ORF">ALO50_04385</name>
</gene>
<protein>
    <submittedName>
        <fullName evidence="4">Iron utilization protein</fullName>
    </submittedName>
</protein>
<dbReference type="GO" id="GO:0016491">
    <property type="term" value="F:oxidoreductase activity"/>
    <property type="evidence" value="ECO:0007669"/>
    <property type="project" value="InterPro"/>
</dbReference>
<dbReference type="Gene3D" id="2.40.30.10">
    <property type="entry name" value="Translation factors"/>
    <property type="match status" value="1"/>
</dbReference>
<comment type="similarity">
    <text evidence="1">Belongs to the SIP oxidoreductase family.</text>
</comment>
<evidence type="ECO:0000313" key="4">
    <source>
        <dbReference type="EMBL" id="KPW82778.1"/>
    </source>
</evidence>
<evidence type="ECO:0000259" key="3">
    <source>
        <dbReference type="PROSITE" id="PS51384"/>
    </source>
</evidence>
<name>A0A0P9MGG0_PSESX</name>
<feature type="region of interest" description="Disordered" evidence="2">
    <location>
        <begin position="1"/>
        <end position="69"/>
    </location>
</feature>
<dbReference type="SUPFAM" id="SSF63380">
    <property type="entry name" value="Riboflavin synthase domain-like"/>
    <property type="match status" value="1"/>
</dbReference>
<dbReference type="Gene3D" id="3.40.50.80">
    <property type="entry name" value="Nucleotide-binding domain of ferredoxin-NADP reductase (FNR) module"/>
    <property type="match status" value="1"/>
</dbReference>
<feature type="compositionally biased region" description="Polar residues" evidence="2">
    <location>
        <begin position="56"/>
        <end position="66"/>
    </location>
</feature>
<evidence type="ECO:0000313" key="5">
    <source>
        <dbReference type="Proteomes" id="UP000050356"/>
    </source>
</evidence>
<organism evidence="4 5">
    <name type="scientific">Pseudomonas syringae pv. cerasicola</name>
    <dbReference type="NCBI Taxonomy" id="264451"/>
    <lineage>
        <taxon>Bacteria</taxon>
        <taxon>Pseudomonadati</taxon>
        <taxon>Pseudomonadota</taxon>
        <taxon>Gammaproteobacteria</taxon>
        <taxon>Pseudomonadales</taxon>
        <taxon>Pseudomonadaceae</taxon>
        <taxon>Pseudomonas</taxon>
        <taxon>Pseudomonas syringae</taxon>
    </lineage>
</organism>
<dbReference type="AlphaFoldDB" id="A0A0P9MGG0"/>
<dbReference type="PANTHER" id="PTHR30157:SF0">
    <property type="entry name" value="NADPH-DEPENDENT FERRIC-CHELATE REDUCTASE"/>
    <property type="match status" value="1"/>
</dbReference>
<dbReference type="InterPro" id="IPR013113">
    <property type="entry name" value="SIP_FAD-bd"/>
</dbReference>
<dbReference type="InterPro" id="IPR039261">
    <property type="entry name" value="FNR_nucleotide-bd"/>
</dbReference>
<evidence type="ECO:0000256" key="2">
    <source>
        <dbReference type="SAM" id="MobiDB-lite"/>
    </source>
</evidence>
<feature type="domain" description="FAD-binding FR-type" evidence="3">
    <location>
        <begin position="95"/>
        <end position="216"/>
    </location>
</feature>
<dbReference type="Pfam" id="PF08021">
    <property type="entry name" value="FAD_binding_9"/>
    <property type="match status" value="1"/>
</dbReference>
<dbReference type="PANTHER" id="PTHR30157">
    <property type="entry name" value="FERRIC REDUCTASE, NADPH-DEPENDENT"/>
    <property type="match status" value="1"/>
</dbReference>
<evidence type="ECO:0000256" key="1">
    <source>
        <dbReference type="ARBA" id="ARBA00035644"/>
    </source>
</evidence>
<dbReference type="InterPro" id="IPR017938">
    <property type="entry name" value="Riboflavin_synthase-like_b-brl"/>
</dbReference>
<dbReference type="PROSITE" id="PS51384">
    <property type="entry name" value="FAD_FR"/>
    <property type="match status" value="1"/>
</dbReference>
<feature type="compositionally biased region" description="Low complexity" evidence="2">
    <location>
        <begin position="37"/>
        <end position="47"/>
    </location>
</feature>
<comment type="caution">
    <text evidence="4">The sequence shown here is derived from an EMBL/GenBank/DDBJ whole genome shotgun (WGS) entry which is preliminary data.</text>
</comment>
<dbReference type="PATRIC" id="fig|264451.4.peg.1894"/>
<dbReference type="InterPro" id="IPR017927">
    <property type="entry name" value="FAD-bd_FR_type"/>
</dbReference>
<dbReference type="Pfam" id="PF04954">
    <property type="entry name" value="SIP"/>
    <property type="match status" value="1"/>
</dbReference>
<dbReference type="CDD" id="cd06193">
    <property type="entry name" value="siderophore_interacting"/>
    <property type="match status" value="1"/>
</dbReference>
<feature type="compositionally biased region" description="Basic and acidic residues" evidence="2">
    <location>
        <begin position="155"/>
        <end position="173"/>
    </location>
</feature>
<sequence length="336" mass="36897">MPGRSGRGAGRCAHAHRCQQALTARPRSSAGNPRSGAQPAPRAADAPRPLDPGRNSAGQRTAQQHGQGCRRWASTYLGGVGMNSPQSIHRVMHEIKRRKLKVLRVTELTPLMRRITLQGPELAGFISLGTDDHVKLFFPQTAQEQAALEDLAATSDKDAPRPPMRDYTPRRYDESSGELDIDFVLHGEGPAATWAAQAEPGQFLHIAGPKGSMVVPDMFDSYLLIGDETAIPAIARRLESLPANRAALVVVEVANPQEQQVFDSAAQVDVIWIVRGEQNLVDVTRRLEMPEGKLYAWVATESALSRKLRRVLLDEFGLQEDFVKAAGYWKLDGTEE</sequence>
<dbReference type="Proteomes" id="UP000050356">
    <property type="component" value="Unassembled WGS sequence"/>
</dbReference>
<feature type="region of interest" description="Disordered" evidence="2">
    <location>
        <begin position="150"/>
        <end position="173"/>
    </location>
</feature>
<accession>A0A0P9MGG0</accession>